<evidence type="ECO:0000256" key="4">
    <source>
        <dbReference type="PROSITE-ProRule" id="PRU00508"/>
    </source>
</evidence>
<protein>
    <submittedName>
        <fullName evidence="7">E3 ubiquitin-protein ligase UBR4</fullName>
    </submittedName>
</protein>
<name>A0AAE1GS77_9NEOP</name>
<dbReference type="Pfam" id="PF19423">
    <property type="entry name" value="E3_UBR4_N"/>
    <property type="match status" value="2"/>
</dbReference>
<feature type="domain" description="UBR-type" evidence="6">
    <location>
        <begin position="1717"/>
        <end position="1790"/>
    </location>
</feature>
<evidence type="ECO:0000256" key="2">
    <source>
        <dbReference type="ARBA" id="ARBA00022771"/>
    </source>
</evidence>
<feature type="compositionally biased region" description="Basic and acidic residues" evidence="5">
    <location>
        <begin position="122"/>
        <end position="136"/>
    </location>
</feature>
<dbReference type="InterPro" id="IPR003126">
    <property type="entry name" value="Znf_UBR"/>
</dbReference>
<dbReference type="PROSITE" id="PS51157">
    <property type="entry name" value="ZF_UBR"/>
    <property type="match status" value="1"/>
</dbReference>
<feature type="region of interest" description="Disordered" evidence="5">
    <location>
        <begin position="558"/>
        <end position="594"/>
    </location>
</feature>
<evidence type="ECO:0000256" key="5">
    <source>
        <dbReference type="SAM" id="MobiDB-lite"/>
    </source>
</evidence>
<feature type="compositionally biased region" description="Polar residues" evidence="5">
    <location>
        <begin position="565"/>
        <end position="575"/>
    </location>
</feature>
<dbReference type="SMART" id="SM00396">
    <property type="entry name" value="ZnF_UBR1"/>
    <property type="match status" value="1"/>
</dbReference>
<feature type="region of interest" description="Disordered" evidence="5">
    <location>
        <begin position="383"/>
        <end position="407"/>
    </location>
</feature>
<dbReference type="Proteomes" id="UP001219518">
    <property type="component" value="Unassembled WGS sequence"/>
</dbReference>
<evidence type="ECO:0000313" key="7">
    <source>
        <dbReference type="EMBL" id="KAK3907858.1"/>
    </source>
</evidence>
<sequence length="2869" mass="313902">EHELISHDEEHETFYTVFAALAADHISANVGIVWRSQIGVVTQASRILLQYLLGRLQAQMALGEKSSGESETVQALSAKQLLLPIKALCSGFSTLTLAEETTLASLMKNSKLPSHVAASLSGDKDSSPKEAKRSRTDLSSTILERLAMPMHDFAKPKQITSTPVVETSNKATDATSATAPDAFYDIESVFVMKNVATLQALRAGDLLLDMCLSLPHLSRYIHKYREAILKKALSLPSTHSEATLIRHSLQALVSDLSLAWSVVSLPVLEPLSPEKLEKLSTLTTSCLYAAVCVATASCVLGITAAGQQKCTGGNSAASKVEEDSLADSLSITVVEKALDMFNLASTAIKNSSKAGGHIHQNHLLIGVWVLITGLQTQLSASSSLVPEKSGSSKDDKGKSPSKVREGSNRINLMKVQQGFGVLSVALTSRALTMMSTLLEDLQIEGSVNETSSEHVTVEPAGLSILGNYNALNRAAQFLSAAPLNQLLYYVATISYRKACSLKRIQKHPPEGDNFSTSDSTTYYEDDLISCSEESSGDDDDDDDDSEPILGLWFEETVSVPDSDKSGTGNQNTSESQENKAARGADGSSNIVPDKGEPNGYISLATQIFQFMNTYILSSDTPYIWAYAQSGLTEHQMVILAAIVRDLDRETARTETGTISVYFGPTLGQLYTEFSQALARYCHNLLARKVLSPVLQVILLSHLGVSPWAAPVDSTTSCTSWPLQVYPRTLAILAQVLLLKSQQDKEAACINIWHRLINTLVDNVVNPPPTFDVENEDLNVEHAQLLLFLFHSLNLMQKKSVLLITASGVIRCADVLTNMGASSPPKDTQLLHLARLLLLLEYLVKHLYDAPAYLLEQVQWNLFSATSLDADTSDNKDGSRLASRIYVAWSDIENNYRKFGPQDEFSMRPRFYGLAAAEINNQDQPKLDGLACNFILGTPDKLKYPQLIDALLQILSVIDLSVPLPGVTAPNFTALCAMQYCFSISWRLLLLLPPSTPVMDRLALGEDLPSSSFLMYSLVWGLRSAFKTFSGWMKDCLVKQGLFTHYAENLVKTVCKVADSKGYDVMLAKSCIMELLPQVPQGGIIPQELLPRLFDLCLLDTVIARVQVQLDDRLTKPPPSTESPKNSTTGDLVSLASLSNVIDLLPSVLNLTEATLAAIRSTLVFQMNDAVDPTDSVDFRQVLSVASSRSPKTSVLGSALMVHLPAGVRATLEKWNALPCLDSPWNTFANDLIPAESYCLSVINSHVSSLSAQQNFNTNVSLKHLLQSLVTFIGTFAVDISSFSKKLSEKLSDLQSRVVGILVPLTIDACTEYLHDAAVKALEKILGDADSEEHLKTVYSVVLGHVFTLINNYTINNYTDPKNPNRPCAPVDCGILQDCLAFLESLLDKPAGPASLEKFFDPTSGGGDLVKILLSIASPQTAHSPQYGTRVLRFFNRIFAAEEKSQGDSSLDHLCHTISRLATVDSSILETWIRHVVLGGAPISSPSAQVPALLTCTTSIENAQNAANDTLAEAANEQTSVQTTMNVTVPAVTGAEEQQALVQENGLLLQSLTSYMVKERGASCEDAAVALLRAIIPFGAQVLYPPLEGAGFNELMGVMATLADAGTGRGHIDLLAACPEWLTICKEYLCTNESLEAMESREGPSKRQLVMFEACTCLLGYIADVFSCLPHNCSVVHAPRATSPPWEGESPPDIDADWADDIIHEDEDSSAEDSDEDSLCSKLCTYTITQKEFMNQHWYHCHTCKMVDRVGVCTVCARVCHRGHDITYAKYGNFFCDCGAKEDGSCQALVKRSPQSSNEQQVNQINSTIERAASSSAAGTSGTQGVEQMLQSSLRRRASSPVNLDKVHIAKENMRLNVLHEKLDHLREPLMQIVSENSMASTMLDLLNNLIPAVDLMCQLVSPVGCHQRCQIAMKTLHMVPKNYEYNDQLMVPTLGSQEGAFENVRMNYSGDQGQTIRQLLSAHMVRRVAMCCLSSPHGKRQHLAVSHEKGKITVLQLSALLKQADASKRKLTLTRLASAPIPFTVLSVTGNQWNEDFLAVCGLKDCHVLTFSSAGSVAEHLVLHPQLETGNFIIRAIWLPGSQTQLALITADFVKIYDLSKDALSPQYYFLVPTGKIRDCTFICTEDNVMHMMLMSSAGYIYSQAMDEESQAKHGPFYVTNTIEVVHTDIRENNGQVCGGGVSIYYSHVLQLLFFSYAQGKSFTGHLQHTKGEWTMPIIFPILLNNNSNSKATTNTTGNSTSGASNGGNKTASQPLCQWSEVPNHPGLVCSLLQSSNNPVILMIKPDSILVQEIKVVPAKAKIMDMVALRHPSSHADHRTTLILLCEDGSLRIYMASMEYTGFWLSSLVQATSPIANLKSTRKKKTVKTVKPSGQISFPVDFFEHCQAMNDVEFGGNDLLLIYNTQQIKHRLNTTGMYVMSTKSTGFTLEITNSDNSLVMTGLRVLLGSQDQTRAPSFIEIFGRSIQTTLTRNRWFDIPFTKEESLQADKKISVVFGPSTDPDGVTMVDSVKVYGKTKDALGWHEDQEENVNPAPSSAPPASGTPTENDPLGNAVSLPPLNPLDRIVSGLLEVLEGCFTVTSHLPLDEIRLDQRSKALSLATTLLTLPTPVFVQMCTKTLIFALHSNRNSYHSYKDHALLVFVQQSLAHLKTVQDPSDLDAEAFYRLVLITRGVAVTRPNNLAKFADTRVQYDRCLVDSTAEQEKPQPDDSNHLLTHMMSILWKLHGCHPSNLALAPVCVPGLTHVEATVHAMVEIIHAFTLSDMEGTIGLAAQMYREMLMHSDPAVSFSAKQAMCRVLRTRSRRRRVYIPSPPHCSTPGGTTEMESEKGPVSQPSQDSSEAEPPHFEVDQELPPNQLLGLLQYLLQLF</sequence>
<comment type="caution">
    <text evidence="7">The sequence shown here is derived from an EMBL/GenBank/DDBJ whole genome shotgun (WGS) entry which is preliminary data.</text>
</comment>
<feature type="region of interest" description="Disordered" evidence="5">
    <location>
        <begin position="2809"/>
        <end position="2854"/>
    </location>
</feature>
<reference evidence="7" key="2">
    <citation type="journal article" date="2023" name="BMC Genomics">
        <title>Pest status, molecular evolution, and epigenetic factors derived from the genome assembly of Frankliniella fusca, a thysanopteran phytovirus vector.</title>
        <authorList>
            <person name="Catto M.A."/>
            <person name="Labadie P.E."/>
            <person name="Jacobson A.L."/>
            <person name="Kennedy G.G."/>
            <person name="Srinivasan R."/>
            <person name="Hunt B.G."/>
        </authorList>
    </citation>
    <scope>NUCLEOTIDE SEQUENCE</scope>
    <source>
        <strain evidence="7">PL_HMW_Pooled</strain>
    </source>
</reference>
<reference evidence="7" key="1">
    <citation type="submission" date="2021-07" db="EMBL/GenBank/DDBJ databases">
        <authorList>
            <person name="Catto M.A."/>
            <person name="Jacobson A."/>
            <person name="Kennedy G."/>
            <person name="Labadie P."/>
            <person name="Hunt B.G."/>
            <person name="Srinivasan R."/>
        </authorList>
    </citation>
    <scope>NUCLEOTIDE SEQUENCE</scope>
    <source>
        <strain evidence="7">PL_HMW_Pooled</strain>
        <tissue evidence="7">Head</tissue>
    </source>
</reference>
<accession>A0AAE1GS77</accession>
<proteinExistence type="predicted"/>
<evidence type="ECO:0000256" key="1">
    <source>
        <dbReference type="ARBA" id="ARBA00022723"/>
    </source>
</evidence>
<feature type="compositionally biased region" description="Low complexity" evidence="5">
    <location>
        <begin position="2231"/>
        <end position="2251"/>
    </location>
</feature>
<feature type="non-terminal residue" evidence="7">
    <location>
        <position position="2869"/>
    </location>
</feature>
<feature type="region of interest" description="Disordered" evidence="5">
    <location>
        <begin position="2231"/>
        <end position="2252"/>
    </location>
</feature>
<organism evidence="7 8">
    <name type="scientific">Frankliniella fusca</name>
    <dbReference type="NCBI Taxonomy" id="407009"/>
    <lineage>
        <taxon>Eukaryota</taxon>
        <taxon>Metazoa</taxon>
        <taxon>Ecdysozoa</taxon>
        <taxon>Arthropoda</taxon>
        <taxon>Hexapoda</taxon>
        <taxon>Insecta</taxon>
        <taxon>Pterygota</taxon>
        <taxon>Neoptera</taxon>
        <taxon>Paraneoptera</taxon>
        <taxon>Thysanoptera</taxon>
        <taxon>Terebrantia</taxon>
        <taxon>Thripoidea</taxon>
        <taxon>Thripidae</taxon>
        <taxon>Frankliniella</taxon>
    </lineage>
</organism>
<dbReference type="Pfam" id="PF02207">
    <property type="entry name" value="zf-UBR"/>
    <property type="match status" value="1"/>
</dbReference>
<dbReference type="InterPro" id="IPR047509">
    <property type="entry name" value="UBR4-like_UBR-box"/>
</dbReference>
<dbReference type="PANTHER" id="PTHR21725:SF1">
    <property type="entry name" value="E3 UBIQUITIN-PROTEIN LIGASE UBR4"/>
    <property type="match status" value="1"/>
</dbReference>
<keyword evidence="1" id="KW-0479">Metal-binding</keyword>
<evidence type="ECO:0000313" key="8">
    <source>
        <dbReference type="Proteomes" id="UP001219518"/>
    </source>
</evidence>
<evidence type="ECO:0000256" key="3">
    <source>
        <dbReference type="ARBA" id="ARBA00022833"/>
    </source>
</evidence>
<dbReference type="SUPFAM" id="SSF50978">
    <property type="entry name" value="WD40 repeat-like"/>
    <property type="match status" value="1"/>
</dbReference>
<feature type="compositionally biased region" description="Low complexity" evidence="5">
    <location>
        <begin position="1812"/>
        <end position="1822"/>
    </location>
</feature>
<feature type="region of interest" description="Disordered" evidence="5">
    <location>
        <begin position="117"/>
        <end position="138"/>
    </location>
</feature>
<dbReference type="CDD" id="cd19680">
    <property type="entry name" value="UBR-box_UBR4"/>
    <property type="match status" value="1"/>
</dbReference>
<feature type="compositionally biased region" description="Polar residues" evidence="5">
    <location>
        <begin position="1823"/>
        <end position="1832"/>
    </location>
</feature>
<feature type="compositionally biased region" description="Basic and acidic residues" evidence="5">
    <location>
        <begin position="390"/>
        <end position="407"/>
    </location>
</feature>
<keyword evidence="2" id="KW-0863">Zinc-finger</keyword>
<feature type="region of interest" description="Disordered" evidence="5">
    <location>
        <begin position="2526"/>
        <end position="2555"/>
    </location>
</feature>
<dbReference type="EMBL" id="JAHWGI010000026">
    <property type="protein sequence ID" value="KAK3907858.1"/>
    <property type="molecule type" value="Genomic_DNA"/>
</dbReference>
<dbReference type="InterPro" id="IPR045841">
    <property type="entry name" value="E3_UBR4_N"/>
</dbReference>
<dbReference type="GO" id="GO:0008270">
    <property type="term" value="F:zinc ion binding"/>
    <property type="evidence" value="ECO:0007669"/>
    <property type="project" value="UniProtKB-KW"/>
</dbReference>
<dbReference type="InterPro" id="IPR036322">
    <property type="entry name" value="WD40_repeat_dom_sf"/>
</dbReference>
<keyword evidence="8" id="KW-1185">Reference proteome</keyword>
<feature type="region of interest" description="Disordered" evidence="5">
    <location>
        <begin position="1812"/>
        <end position="1837"/>
    </location>
</feature>
<gene>
    <name evidence="7" type="ORF">KUF71_018494</name>
</gene>
<dbReference type="PANTHER" id="PTHR21725">
    <property type="entry name" value="E3 UBIQUITIN-PROTEIN LIGASE UBR4"/>
    <property type="match status" value="1"/>
</dbReference>
<evidence type="ECO:0000259" key="6">
    <source>
        <dbReference type="PROSITE" id="PS51157"/>
    </source>
</evidence>
<feature type="zinc finger region" description="UBR-type" evidence="4">
    <location>
        <begin position="1717"/>
        <end position="1790"/>
    </location>
</feature>
<dbReference type="InterPro" id="IPR045189">
    <property type="entry name" value="UBR4-like"/>
</dbReference>
<keyword evidence="3" id="KW-0862">Zinc</keyword>